<comment type="caution">
    <text evidence="1">The sequence shown here is derived from an EMBL/GenBank/DDBJ whole genome shotgun (WGS) entry which is preliminary data.</text>
</comment>
<gene>
    <name evidence="1" type="ORF">GMA92_09450</name>
</gene>
<name>A0A6A8SKA4_9FIRM</name>
<accession>A0A6A8SKA4</accession>
<evidence type="ECO:0000313" key="2">
    <source>
        <dbReference type="Proteomes" id="UP000487649"/>
    </source>
</evidence>
<dbReference type="EMBL" id="WMQE01000020">
    <property type="protein sequence ID" value="MTK21646.1"/>
    <property type="molecule type" value="Genomic_DNA"/>
</dbReference>
<protein>
    <submittedName>
        <fullName evidence="1">Uncharacterized protein</fullName>
    </submittedName>
</protein>
<dbReference type="RefSeq" id="WP_006784111.1">
    <property type="nucleotide sequence ID" value="NZ_CAJJOK010000030.1"/>
</dbReference>
<evidence type="ECO:0000313" key="1">
    <source>
        <dbReference type="EMBL" id="MTK21646.1"/>
    </source>
</evidence>
<dbReference type="AlphaFoldDB" id="A0A6A8SKA4"/>
<dbReference type="Proteomes" id="UP000487649">
    <property type="component" value="Unassembled WGS sequence"/>
</dbReference>
<reference evidence="1 2" key="1">
    <citation type="journal article" date="2019" name="Nat. Med.">
        <title>A library of human gut bacterial isolates paired with longitudinal multiomics data enables mechanistic microbiome research.</title>
        <authorList>
            <person name="Poyet M."/>
            <person name="Groussin M."/>
            <person name="Gibbons S.M."/>
            <person name="Avila-Pacheco J."/>
            <person name="Jiang X."/>
            <person name="Kearney S.M."/>
            <person name="Perrotta A.R."/>
            <person name="Berdy B."/>
            <person name="Zhao S."/>
            <person name="Lieberman T.D."/>
            <person name="Swanson P.K."/>
            <person name="Smith M."/>
            <person name="Roesemann S."/>
            <person name="Alexander J.E."/>
            <person name="Rich S.A."/>
            <person name="Livny J."/>
            <person name="Vlamakis H."/>
            <person name="Clish C."/>
            <person name="Bullock K."/>
            <person name="Deik A."/>
            <person name="Scott J."/>
            <person name="Pierce K.A."/>
            <person name="Xavier R.J."/>
            <person name="Alm E.J."/>
        </authorList>
    </citation>
    <scope>NUCLEOTIDE SEQUENCE [LARGE SCALE GENOMIC DNA]</scope>
    <source>
        <strain evidence="1 2">BIOML-A198</strain>
    </source>
</reference>
<organism evidence="1 2">
    <name type="scientific">Turicibacter sanguinis</name>
    <dbReference type="NCBI Taxonomy" id="154288"/>
    <lineage>
        <taxon>Bacteria</taxon>
        <taxon>Bacillati</taxon>
        <taxon>Bacillota</taxon>
        <taxon>Erysipelotrichia</taxon>
        <taxon>Erysipelotrichales</taxon>
        <taxon>Turicibacteraceae</taxon>
        <taxon>Turicibacter</taxon>
    </lineage>
</organism>
<dbReference type="GeneID" id="60058880"/>
<sequence length="121" mass="13733">MIRKEIGFLKLGTIFLQIVFMLLLIPATQLWTSRLLGGFIINSFSLVVLLLLHAYTYRECSRSRMPKIGHLVGIIATAIQVSFPLYLIATLILGFESYVVLANRLPWKLDQLSKPKKVKSN</sequence>
<proteinExistence type="predicted"/>